<evidence type="ECO:0000313" key="5">
    <source>
        <dbReference type="EMBL" id="MBE9395740.1"/>
    </source>
</evidence>
<keyword evidence="5" id="KW-0255">Endonuclease</keyword>
<dbReference type="GO" id="GO:0015666">
    <property type="term" value="F:restriction endodeoxyribonuclease activity"/>
    <property type="evidence" value="ECO:0007669"/>
    <property type="project" value="TreeGrafter"/>
</dbReference>
<dbReference type="GO" id="GO:0005694">
    <property type="term" value="C:chromosome"/>
    <property type="evidence" value="ECO:0007669"/>
    <property type="project" value="InterPro"/>
</dbReference>
<organism evidence="5 6">
    <name type="scientific">Pontibacterium sinense</name>
    <dbReference type="NCBI Taxonomy" id="2781979"/>
    <lineage>
        <taxon>Bacteria</taxon>
        <taxon>Pseudomonadati</taxon>
        <taxon>Pseudomonadota</taxon>
        <taxon>Gammaproteobacteria</taxon>
        <taxon>Oceanospirillales</taxon>
        <taxon>Oceanospirillaceae</taxon>
        <taxon>Pontibacterium</taxon>
    </lineage>
</organism>
<dbReference type="RefSeq" id="WP_193951299.1">
    <property type="nucleotide sequence ID" value="NZ_JADEYS010000001.1"/>
</dbReference>
<dbReference type="Proteomes" id="UP000640333">
    <property type="component" value="Unassembled WGS sequence"/>
</dbReference>
<dbReference type="Gene3D" id="3.30.65.10">
    <property type="entry name" value="Bacterial Topoisomerase I, domain 1"/>
    <property type="match status" value="1"/>
</dbReference>
<dbReference type="PANTHER" id="PTHR30015">
    <property type="entry name" value="MRR RESTRICTION SYSTEM PROTEIN"/>
    <property type="match status" value="1"/>
</dbReference>
<dbReference type="InterPro" id="IPR011335">
    <property type="entry name" value="Restrct_endonuc-II-like"/>
</dbReference>
<dbReference type="PANTHER" id="PTHR30015:SF7">
    <property type="entry name" value="TYPE IV METHYL-DIRECTED RESTRICTION ENZYME ECOKMRR"/>
    <property type="match status" value="1"/>
</dbReference>
<dbReference type="GO" id="GO:0006265">
    <property type="term" value="P:DNA topological change"/>
    <property type="evidence" value="ECO:0007669"/>
    <property type="project" value="InterPro"/>
</dbReference>
<keyword evidence="6" id="KW-1185">Reference proteome</keyword>
<dbReference type="GO" id="GO:0003677">
    <property type="term" value="F:DNA binding"/>
    <property type="evidence" value="ECO:0007669"/>
    <property type="project" value="InterPro"/>
</dbReference>
<protein>
    <submittedName>
        <fullName evidence="5">Restriction endonuclease</fullName>
    </submittedName>
</protein>
<dbReference type="InterPro" id="IPR007560">
    <property type="entry name" value="Restrct_endonuc_IV_Mrr"/>
</dbReference>
<feature type="domain" description="DNA topoisomerase type IA zn finger" evidence="3">
    <location>
        <begin position="257"/>
        <end position="290"/>
    </location>
</feature>
<feature type="domain" description="Restriction endonuclease type IV Mrr" evidence="4">
    <location>
        <begin position="124"/>
        <end position="234"/>
    </location>
</feature>
<feature type="region of interest" description="Disordered" evidence="1">
    <location>
        <begin position="104"/>
        <end position="124"/>
    </location>
</feature>
<dbReference type="EMBL" id="JADEYS010000001">
    <property type="protein sequence ID" value="MBE9395740.1"/>
    <property type="molecule type" value="Genomic_DNA"/>
</dbReference>
<sequence length="295" mass="31993">MARKRRTSPLEDLVEIASILPYWASLIIAVVCYMLFHHYATSELDLAVKQGSANPYDMSGMLFKAVASALQYIVPMAFVIGAAVSGLKAFRGRKLAEYYVSTPTQNTPRTEAHSTPGDTSKPTDSMSWTQFELLVGHAFRQLGYSVIDGGESGADGGVDVHLRKDGHAYLVQCKHWKTKSVGVSVVRELYGVIAGDGARGGFVVTSGYFTEEAKAFASGKRIGLIDGVKLDKMIRYAKKSVPDDALRQVESAPGSPSCPKCSSVMVKRKARQGQHAGLEFWGCSQFPKCRGIKAS</sequence>
<keyword evidence="2" id="KW-1133">Transmembrane helix</keyword>
<name>A0A8J7F637_9GAMM</name>
<proteinExistence type="predicted"/>
<dbReference type="Pfam" id="PF01396">
    <property type="entry name" value="Zn_ribbon_Top1"/>
    <property type="match status" value="1"/>
</dbReference>
<reference evidence="5" key="1">
    <citation type="submission" date="2020-10" db="EMBL/GenBank/DDBJ databases">
        <title>Bacterium isolated from coastal waters sediment.</title>
        <authorList>
            <person name="Chen R.-J."/>
            <person name="Lu D.-C."/>
            <person name="Zhu K.-L."/>
            <person name="Du Z.-J."/>
        </authorList>
    </citation>
    <scope>NUCLEOTIDE SEQUENCE</scope>
    <source>
        <strain evidence="5">N1Y112</strain>
    </source>
</reference>
<keyword evidence="2" id="KW-0472">Membrane</keyword>
<dbReference type="AlphaFoldDB" id="A0A8J7F637"/>
<feature type="transmembrane region" description="Helical" evidence="2">
    <location>
        <begin position="61"/>
        <end position="84"/>
    </location>
</feature>
<dbReference type="InterPro" id="IPR052906">
    <property type="entry name" value="Type_IV_Methyl-Rstrct_Enzyme"/>
</dbReference>
<evidence type="ECO:0000256" key="1">
    <source>
        <dbReference type="SAM" id="MobiDB-lite"/>
    </source>
</evidence>
<feature type="transmembrane region" description="Helical" evidence="2">
    <location>
        <begin position="20"/>
        <end position="41"/>
    </location>
</feature>
<accession>A0A8J7F637</accession>
<evidence type="ECO:0000259" key="4">
    <source>
        <dbReference type="Pfam" id="PF04471"/>
    </source>
</evidence>
<keyword evidence="2" id="KW-0812">Transmembrane</keyword>
<dbReference type="Pfam" id="PF04471">
    <property type="entry name" value="Mrr_cat"/>
    <property type="match status" value="1"/>
</dbReference>
<comment type="caution">
    <text evidence="5">The sequence shown here is derived from an EMBL/GenBank/DDBJ whole genome shotgun (WGS) entry which is preliminary data.</text>
</comment>
<gene>
    <name evidence="5" type="ORF">IOQ59_00520</name>
</gene>
<dbReference type="SUPFAM" id="SSF52980">
    <property type="entry name" value="Restriction endonuclease-like"/>
    <property type="match status" value="1"/>
</dbReference>
<evidence type="ECO:0000313" key="6">
    <source>
        <dbReference type="Proteomes" id="UP000640333"/>
    </source>
</evidence>
<dbReference type="GO" id="GO:0009307">
    <property type="term" value="P:DNA restriction-modification system"/>
    <property type="evidence" value="ECO:0007669"/>
    <property type="project" value="InterPro"/>
</dbReference>
<keyword evidence="5" id="KW-0540">Nuclease</keyword>
<dbReference type="InterPro" id="IPR011856">
    <property type="entry name" value="tRNA_endonuc-like_dom_sf"/>
</dbReference>
<dbReference type="InterPro" id="IPR013498">
    <property type="entry name" value="Topo_IA_Znf"/>
</dbReference>
<evidence type="ECO:0000256" key="2">
    <source>
        <dbReference type="SAM" id="Phobius"/>
    </source>
</evidence>
<keyword evidence="5" id="KW-0378">Hydrolase</keyword>
<dbReference type="Gene3D" id="3.40.1350.10">
    <property type="match status" value="1"/>
</dbReference>
<dbReference type="GO" id="GO:0003916">
    <property type="term" value="F:DNA topoisomerase activity"/>
    <property type="evidence" value="ECO:0007669"/>
    <property type="project" value="InterPro"/>
</dbReference>
<dbReference type="SUPFAM" id="SSF57783">
    <property type="entry name" value="Zinc beta-ribbon"/>
    <property type="match status" value="1"/>
</dbReference>
<evidence type="ECO:0000259" key="3">
    <source>
        <dbReference type="Pfam" id="PF01396"/>
    </source>
</evidence>